<gene>
    <name evidence="4" type="ORF">HINF_LOCUS3783</name>
    <name evidence="3" type="ORF">HINF_LOCUS49699</name>
</gene>
<dbReference type="PROSITE" id="PS51450">
    <property type="entry name" value="LRR"/>
    <property type="match status" value="3"/>
</dbReference>
<keyword evidence="2" id="KW-0677">Repeat</keyword>
<dbReference type="Proteomes" id="UP001642409">
    <property type="component" value="Unassembled WGS sequence"/>
</dbReference>
<dbReference type="EMBL" id="CATOUU010000952">
    <property type="protein sequence ID" value="CAI9962054.1"/>
    <property type="molecule type" value="Genomic_DNA"/>
</dbReference>
<dbReference type="InterPro" id="IPR001611">
    <property type="entry name" value="Leu-rich_rpt"/>
</dbReference>
<evidence type="ECO:0000313" key="4">
    <source>
        <dbReference type="EMBL" id="CAL5976372.1"/>
    </source>
</evidence>
<evidence type="ECO:0000256" key="2">
    <source>
        <dbReference type="ARBA" id="ARBA00022737"/>
    </source>
</evidence>
<dbReference type="AlphaFoldDB" id="A0AA86QM03"/>
<evidence type="ECO:0000313" key="5">
    <source>
        <dbReference type="Proteomes" id="UP001642409"/>
    </source>
</evidence>
<dbReference type="Pfam" id="PF12799">
    <property type="entry name" value="LRR_4"/>
    <property type="match status" value="1"/>
</dbReference>
<proteinExistence type="predicted"/>
<evidence type="ECO:0000313" key="3">
    <source>
        <dbReference type="EMBL" id="CAI9962054.1"/>
    </source>
</evidence>
<dbReference type="GO" id="GO:0005737">
    <property type="term" value="C:cytoplasm"/>
    <property type="evidence" value="ECO:0007669"/>
    <property type="project" value="TreeGrafter"/>
</dbReference>
<dbReference type="InterPro" id="IPR032675">
    <property type="entry name" value="LRR_dom_sf"/>
</dbReference>
<keyword evidence="1" id="KW-0433">Leucine-rich repeat</keyword>
<dbReference type="InterPro" id="IPR025875">
    <property type="entry name" value="Leu-rich_rpt_4"/>
</dbReference>
<accession>A0AA86QM03</accession>
<reference evidence="4 5" key="2">
    <citation type="submission" date="2024-07" db="EMBL/GenBank/DDBJ databases">
        <authorList>
            <person name="Akdeniz Z."/>
        </authorList>
    </citation>
    <scope>NUCLEOTIDE SEQUENCE [LARGE SCALE GENOMIC DNA]</scope>
</reference>
<dbReference type="Pfam" id="PF00560">
    <property type="entry name" value="LRR_1"/>
    <property type="match status" value="1"/>
</dbReference>
<protein>
    <submittedName>
        <fullName evidence="3">Uncharacterized protein</fullName>
    </submittedName>
</protein>
<name>A0AA86QM03_9EUKA</name>
<keyword evidence="5" id="KW-1185">Reference proteome</keyword>
<reference evidence="3" key="1">
    <citation type="submission" date="2023-06" db="EMBL/GenBank/DDBJ databases">
        <authorList>
            <person name="Kurt Z."/>
        </authorList>
    </citation>
    <scope>NUCLEOTIDE SEQUENCE</scope>
</reference>
<organism evidence="3">
    <name type="scientific">Hexamita inflata</name>
    <dbReference type="NCBI Taxonomy" id="28002"/>
    <lineage>
        <taxon>Eukaryota</taxon>
        <taxon>Metamonada</taxon>
        <taxon>Diplomonadida</taxon>
        <taxon>Hexamitidae</taxon>
        <taxon>Hexamitinae</taxon>
        <taxon>Hexamita</taxon>
    </lineage>
</organism>
<dbReference type="PANTHER" id="PTHR15454">
    <property type="entry name" value="NISCHARIN RELATED"/>
    <property type="match status" value="1"/>
</dbReference>
<evidence type="ECO:0000256" key="1">
    <source>
        <dbReference type="ARBA" id="ARBA00022614"/>
    </source>
</evidence>
<sequence length="218" mass="24979">MSKIVSEAMLKEYLKIQDLQSVTELDMVVNTTEQSLNALVRFLPNLQFLNLSNSTIEISDIPAFEKLETLMLKNCQIQSLEGLFNFLNLKKLILSNNQISQLDSLLDLSLEELDLSYNKISNQSELNYITHMTELKSIVLIGNPLDYKSFIEQKFPEIEIDRADYALDIRANELENTQSINGGDELKKTNQRTSIYLVGAKDLYCSPYSILKHKQSFK</sequence>
<comment type="caution">
    <text evidence="3">The sequence shown here is derived from an EMBL/GenBank/DDBJ whole genome shotgun (WGS) entry which is preliminary data.</text>
</comment>
<dbReference type="SUPFAM" id="SSF52058">
    <property type="entry name" value="L domain-like"/>
    <property type="match status" value="1"/>
</dbReference>
<dbReference type="EMBL" id="CAXDID020000007">
    <property type="protein sequence ID" value="CAL5976372.1"/>
    <property type="molecule type" value="Genomic_DNA"/>
</dbReference>
<dbReference type="Gene3D" id="3.80.10.10">
    <property type="entry name" value="Ribonuclease Inhibitor"/>
    <property type="match status" value="1"/>
</dbReference>